<accession>A0A562RP99</accession>
<feature type="transmembrane region" description="Helical" evidence="1">
    <location>
        <begin position="56"/>
        <end position="80"/>
    </location>
</feature>
<dbReference type="EMBL" id="VLLC01000016">
    <property type="protein sequence ID" value="TWI70723.1"/>
    <property type="molecule type" value="Genomic_DNA"/>
</dbReference>
<name>A0A562RP99_9BACT</name>
<sequence>MNAILPRSGFWAWAFWLLLLGFLLTQFWTARTIVILFETAYDSEACQAAWTPSSLVLIFLRNSLVGLTLPLLALPFFLMLRKKEREAGTQHPPLVPASVESSFARAVYRQRREKKPFALLHCRWKEKEGSGFRKRKKNILSDVLQMARAEIRLTDHLIPIDKNNFAILVEGGAEESRILSARIQKGLDRARGEKEVLKNMEFLWSVASYRPGDSLEELMARALRSLERGIFLEEDGSIP</sequence>
<evidence type="ECO:0000313" key="3">
    <source>
        <dbReference type="Proteomes" id="UP000318307"/>
    </source>
</evidence>
<evidence type="ECO:0000313" key="2">
    <source>
        <dbReference type="EMBL" id="TWI70723.1"/>
    </source>
</evidence>
<comment type="caution">
    <text evidence="2">The sequence shown here is derived from an EMBL/GenBank/DDBJ whole genome shotgun (WGS) entry which is preliminary data.</text>
</comment>
<gene>
    <name evidence="2" type="ORF">LZ24_02143</name>
</gene>
<evidence type="ECO:0000256" key="1">
    <source>
        <dbReference type="SAM" id="Phobius"/>
    </source>
</evidence>
<organism evidence="2 3">
    <name type="scientific">Desulfobotulus alkaliphilus</name>
    <dbReference type="NCBI Taxonomy" id="622671"/>
    <lineage>
        <taxon>Bacteria</taxon>
        <taxon>Pseudomonadati</taxon>
        <taxon>Thermodesulfobacteriota</taxon>
        <taxon>Desulfobacteria</taxon>
        <taxon>Desulfobacterales</taxon>
        <taxon>Desulfobacteraceae</taxon>
        <taxon>Desulfobotulus</taxon>
    </lineage>
</organism>
<reference evidence="2 3" key="1">
    <citation type="submission" date="2019-07" db="EMBL/GenBank/DDBJ databases">
        <title>Genome sequencing of 100 strains of the haloalkaliphilic chemolithoautotrophic sulfur-oxidizing bacterium Thioalkalivibrio.</title>
        <authorList>
            <person name="Muyzer G."/>
        </authorList>
    </citation>
    <scope>NUCLEOTIDE SEQUENCE [LARGE SCALE GENOMIC DNA]</scope>
    <source>
        <strain evidence="2 3">ASO4-4</strain>
    </source>
</reference>
<dbReference type="Proteomes" id="UP000318307">
    <property type="component" value="Unassembled WGS sequence"/>
</dbReference>
<keyword evidence="3" id="KW-1185">Reference proteome</keyword>
<dbReference type="OrthoDB" id="9826755at2"/>
<keyword evidence="1" id="KW-1133">Transmembrane helix</keyword>
<keyword evidence="1" id="KW-0812">Transmembrane</keyword>
<protein>
    <recommendedName>
        <fullName evidence="4">GGDEF domain-containing protein</fullName>
    </recommendedName>
</protein>
<proteinExistence type="predicted"/>
<dbReference type="RefSeq" id="WP_144685270.1">
    <property type="nucleotide sequence ID" value="NZ_VLLC01000016.1"/>
</dbReference>
<evidence type="ECO:0008006" key="4">
    <source>
        <dbReference type="Google" id="ProtNLM"/>
    </source>
</evidence>
<keyword evidence="1" id="KW-0472">Membrane</keyword>
<dbReference type="AlphaFoldDB" id="A0A562RP99"/>